<evidence type="ECO:0000313" key="4">
    <source>
        <dbReference type="Proteomes" id="UP000321154"/>
    </source>
</evidence>
<feature type="transmembrane region" description="Helical" evidence="1">
    <location>
        <begin position="79"/>
        <end position="105"/>
    </location>
</feature>
<dbReference type="EMBL" id="BJUV01000010">
    <property type="protein sequence ID" value="GEK83018.1"/>
    <property type="molecule type" value="Genomic_DNA"/>
</dbReference>
<proteinExistence type="predicted"/>
<reference evidence="2 4" key="1">
    <citation type="submission" date="2019-07" db="EMBL/GenBank/DDBJ databases">
        <title>Whole genome shotgun sequence of Frigoribacterium faeni NBRC 103066.</title>
        <authorList>
            <person name="Hosoyama A."/>
            <person name="Uohara A."/>
            <person name="Ohji S."/>
            <person name="Ichikawa N."/>
        </authorList>
    </citation>
    <scope>NUCLEOTIDE SEQUENCE [LARGE SCALE GENOMIC DNA]</scope>
    <source>
        <strain evidence="2 4">NBRC 103066</strain>
    </source>
</reference>
<evidence type="ECO:0000256" key="1">
    <source>
        <dbReference type="SAM" id="Phobius"/>
    </source>
</evidence>
<feature type="transmembrane region" description="Helical" evidence="1">
    <location>
        <begin position="111"/>
        <end position="135"/>
    </location>
</feature>
<evidence type="ECO:0000313" key="2">
    <source>
        <dbReference type="EMBL" id="GEK83018.1"/>
    </source>
</evidence>
<gene>
    <name evidence="3" type="ORF">FB463_003212</name>
    <name evidence="2" type="ORF">FFA01_13270</name>
</gene>
<evidence type="ECO:0008006" key="6">
    <source>
        <dbReference type="Google" id="ProtNLM"/>
    </source>
</evidence>
<dbReference type="EMBL" id="JACGWW010000013">
    <property type="protein sequence ID" value="MBA8814935.1"/>
    <property type="molecule type" value="Genomic_DNA"/>
</dbReference>
<dbReference type="RefSeq" id="WP_146854249.1">
    <property type="nucleotide sequence ID" value="NZ_BAAAHR010000003.1"/>
</dbReference>
<keyword evidence="1" id="KW-1133">Transmembrane helix</keyword>
<dbReference type="Proteomes" id="UP000321154">
    <property type="component" value="Unassembled WGS sequence"/>
</dbReference>
<comment type="caution">
    <text evidence="3">The sequence shown here is derived from an EMBL/GenBank/DDBJ whole genome shotgun (WGS) entry which is preliminary data.</text>
</comment>
<dbReference type="Pfam" id="PF11377">
    <property type="entry name" value="DUF3180"/>
    <property type="match status" value="1"/>
</dbReference>
<dbReference type="AlphaFoldDB" id="A0A7W3PJW9"/>
<dbReference type="InterPro" id="IPR021517">
    <property type="entry name" value="DUF3180"/>
</dbReference>
<organism evidence="3 5">
    <name type="scientific">Frigoribacterium faeni</name>
    <dbReference type="NCBI Taxonomy" id="145483"/>
    <lineage>
        <taxon>Bacteria</taxon>
        <taxon>Bacillati</taxon>
        <taxon>Actinomycetota</taxon>
        <taxon>Actinomycetes</taxon>
        <taxon>Micrococcales</taxon>
        <taxon>Microbacteriaceae</taxon>
        <taxon>Frigoribacterium</taxon>
    </lineage>
</organism>
<protein>
    <recommendedName>
        <fullName evidence="6">DUF3180 domain-containing protein</fullName>
    </recommendedName>
</protein>
<name>A0A7W3PJW9_9MICO</name>
<accession>A0A7W3PJW9</accession>
<dbReference type="Proteomes" id="UP000522688">
    <property type="component" value="Unassembled WGS sequence"/>
</dbReference>
<keyword evidence="1" id="KW-0812">Transmembrane</keyword>
<feature type="transmembrane region" description="Helical" evidence="1">
    <location>
        <begin position="41"/>
        <end position="59"/>
    </location>
</feature>
<evidence type="ECO:0000313" key="3">
    <source>
        <dbReference type="EMBL" id="MBA8814935.1"/>
    </source>
</evidence>
<evidence type="ECO:0000313" key="5">
    <source>
        <dbReference type="Proteomes" id="UP000522688"/>
    </source>
</evidence>
<sequence>MKHTRPATLIGLGVVALAVGFVLDSILVANGQAAIVPPVPLGLVLLAIGGIVVSMAVPVRKVARGTSTERIDPYYATRVLLLAKASSLSGALFGGAAGGVLLFMLTRGVSVALGSLVPTIIAVVGGLALLAAGIVAERMCTVPPGDDDDGGPGAQPV</sequence>
<keyword evidence="1" id="KW-0472">Membrane</keyword>
<keyword evidence="4" id="KW-1185">Reference proteome</keyword>
<reference evidence="3 5" key="2">
    <citation type="submission" date="2020-07" db="EMBL/GenBank/DDBJ databases">
        <title>Sequencing the genomes of 1000 actinobacteria strains.</title>
        <authorList>
            <person name="Klenk H.-P."/>
        </authorList>
    </citation>
    <scope>NUCLEOTIDE SEQUENCE [LARGE SCALE GENOMIC DNA]</scope>
    <source>
        <strain evidence="3 5">DSM 10309</strain>
    </source>
</reference>